<dbReference type="GO" id="GO:0043047">
    <property type="term" value="F:single-stranded telomeric DNA binding"/>
    <property type="evidence" value="ECO:0007669"/>
    <property type="project" value="InterPro"/>
</dbReference>
<dbReference type="OMA" id="GCVTHYT"/>
<evidence type="ECO:0000313" key="1">
    <source>
        <dbReference type="EMBL" id="EME46610.1"/>
    </source>
</evidence>
<dbReference type="GO" id="GO:1990879">
    <property type="term" value="C:CST complex"/>
    <property type="evidence" value="ECO:0007669"/>
    <property type="project" value="InterPro"/>
</dbReference>
<keyword evidence="2" id="KW-1185">Reference proteome</keyword>
<name>N1PW91_DOTSN</name>
<evidence type="ECO:0008006" key="3">
    <source>
        <dbReference type="Google" id="ProtNLM"/>
    </source>
</evidence>
<sequence>MASTDNSSYRPQPTRLVLLDEVAQQEAGTKIRFLGCVHEYNVSSGTLTLRDGIPVTTERGHTTFTRVDNEMLSLNSELLQVGTWLNIIGYVRTPKLSKQMAKIPMVDATMVWSAGAIQHAKYGVAAKSYQAIT</sequence>
<evidence type="ECO:0000313" key="2">
    <source>
        <dbReference type="Proteomes" id="UP000016933"/>
    </source>
</evidence>
<dbReference type="eggNOG" id="ENOG502SESG">
    <property type="taxonomic scope" value="Eukaryota"/>
</dbReference>
<dbReference type="Proteomes" id="UP000016933">
    <property type="component" value="Unassembled WGS sequence"/>
</dbReference>
<protein>
    <recommendedName>
        <fullName evidence="3">CST complex subunit Ten1</fullName>
    </recommendedName>
</protein>
<reference evidence="2" key="1">
    <citation type="journal article" date="2012" name="PLoS Genet.">
        <title>The genomes of the fungal plant pathogens Cladosporium fulvum and Dothistroma septosporum reveal adaptation to different hosts and lifestyles but also signatures of common ancestry.</title>
        <authorList>
            <person name="de Wit P.J.G.M."/>
            <person name="van der Burgt A."/>
            <person name="Oekmen B."/>
            <person name="Stergiopoulos I."/>
            <person name="Abd-Elsalam K.A."/>
            <person name="Aerts A.L."/>
            <person name="Bahkali A.H."/>
            <person name="Beenen H.G."/>
            <person name="Chettri P."/>
            <person name="Cox M.P."/>
            <person name="Datema E."/>
            <person name="de Vries R.P."/>
            <person name="Dhillon B."/>
            <person name="Ganley A.R."/>
            <person name="Griffiths S.A."/>
            <person name="Guo Y."/>
            <person name="Hamelin R.C."/>
            <person name="Henrissat B."/>
            <person name="Kabir M.S."/>
            <person name="Jashni M.K."/>
            <person name="Kema G."/>
            <person name="Klaubauf S."/>
            <person name="Lapidus A."/>
            <person name="Levasseur A."/>
            <person name="Lindquist E."/>
            <person name="Mehrabi R."/>
            <person name="Ohm R.A."/>
            <person name="Owen T.J."/>
            <person name="Salamov A."/>
            <person name="Schwelm A."/>
            <person name="Schijlen E."/>
            <person name="Sun H."/>
            <person name="van den Burg H.A."/>
            <person name="van Ham R.C.H.J."/>
            <person name="Zhang S."/>
            <person name="Goodwin S.B."/>
            <person name="Grigoriev I.V."/>
            <person name="Collemare J."/>
            <person name="Bradshaw R.E."/>
        </authorList>
    </citation>
    <scope>NUCLEOTIDE SEQUENCE [LARGE SCALE GENOMIC DNA]</scope>
    <source>
        <strain evidence="2">NZE10 / CBS 128990</strain>
    </source>
</reference>
<organism evidence="1 2">
    <name type="scientific">Dothistroma septosporum (strain NZE10 / CBS 128990)</name>
    <name type="common">Red band needle blight fungus</name>
    <name type="synonym">Mycosphaerella pini</name>
    <dbReference type="NCBI Taxonomy" id="675120"/>
    <lineage>
        <taxon>Eukaryota</taxon>
        <taxon>Fungi</taxon>
        <taxon>Dikarya</taxon>
        <taxon>Ascomycota</taxon>
        <taxon>Pezizomycotina</taxon>
        <taxon>Dothideomycetes</taxon>
        <taxon>Dothideomycetidae</taxon>
        <taxon>Mycosphaerellales</taxon>
        <taxon>Mycosphaerellaceae</taxon>
        <taxon>Dothistroma</taxon>
    </lineage>
</organism>
<dbReference type="InterPro" id="IPR024222">
    <property type="entry name" value="Ten1_fungal"/>
</dbReference>
<accession>N1PW91</accession>
<dbReference type="EMBL" id="KB446537">
    <property type="protein sequence ID" value="EME46610.1"/>
    <property type="molecule type" value="Genomic_DNA"/>
</dbReference>
<dbReference type="Gene3D" id="2.40.50.140">
    <property type="entry name" value="Nucleic acid-binding proteins"/>
    <property type="match status" value="1"/>
</dbReference>
<dbReference type="HOGENOM" id="CLU_102601_1_0_1"/>
<dbReference type="AlphaFoldDB" id="N1PW91"/>
<dbReference type="GO" id="GO:0016233">
    <property type="term" value="P:telomere capping"/>
    <property type="evidence" value="ECO:0007669"/>
    <property type="project" value="InterPro"/>
</dbReference>
<dbReference type="Pfam" id="PF12658">
    <property type="entry name" value="Ten1"/>
    <property type="match status" value="1"/>
</dbReference>
<reference evidence="1 2" key="2">
    <citation type="journal article" date="2012" name="PLoS Pathog.">
        <title>Diverse lifestyles and strategies of plant pathogenesis encoded in the genomes of eighteen Dothideomycetes fungi.</title>
        <authorList>
            <person name="Ohm R.A."/>
            <person name="Feau N."/>
            <person name="Henrissat B."/>
            <person name="Schoch C.L."/>
            <person name="Horwitz B.A."/>
            <person name="Barry K.W."/>
            <person name="Condon B.J."/>
            <person name="Copeland A.C."/>
            <person name="Dhillon B."/>
            <person name="Glaser F."/>
            <person name="Hesse C.N."/>
            <person name="Kosti I."/>
            <person name="LaButti K."/>
            <person name="Lindquist E.A."/>
            <person name="Lucas S."/>
            <person name="Salamov A.A."/>
            <person name="Bradshaw R.E."/>
            <person name="Ciuffetti L."/>
            <person name="Hamelin R.C."/>
            <person name="Kema G.H.J."/>
            <person name="Lawrence C."/>
            <person name="Scott J.A."/>
            <person name="Spatafora J.W."/>
            <person name="Turgeon B.G."/>
            <person name="de Wit P.J.G.M."/>
            <person name="Zhong S."/>
            <person name="Goodwin S.B."/>
            <person name="Grigoriev I.V."/>
        </authorList>
    </citation>
    <scope>NUCLEOTIDE SEQUENCE [LARGE SCALE GENOMIC DNA]</scope>
    <source>
        <strain evidence="2">NZE10 / CBS 128990</strain>
    </source>
</reference>
<proteinExistence type="predicted"/>
<dbReference type="InterPro" id="IPR012340">
    <property type="entry name" value="NA-bd_OB-fold"/>
</dbReference>
<gene>
    <name evidence="1" type="ORF">DOTSEDRAFT_125228</name>
</gene>
<dbReference type="OrthoDB" id="5275361at2759"/>